<accession>A0ABZ2SMN6</accession>
<sequence length="345" mass="37895">MKRARVIYNPTSGKELVKKSLADILDVLEKAGYEASAFATTPTPFSARDEARRAGEAGFDLVVAAGGDGTINEVVNGIAPLEKRPKMAIIPGGTTNDYARALKIPRDNIKAATEVILKKQTVKMDIGKTPNSYFINIAAGGHLTELTYDVPSELKSIFGYLAYLAKGAELLPRIKPINMHFKYDTGEYNGNASMFFLGLTNSVGGFEQIVPDAKLDDGKFSLIIVKTANIFEIVHLVGLMLNKGKHVNDPRIIYTKTSYLEVSTSDTDERLMINLDGEYGGDAPMQFENLHQHIEFYANVDQIPDESVTGTIDPFDVISKELILEVERLNDEDIDGDGQIADEKE</sequence>
<keyword evidence="8" id="KW-0067">ATP-binding</keyword>
<evidence type="ECO:0000313" key="14">
    <source>
        <dbReference type="EMBL" id="WYJ77085.1"/>
    </source>
</evidence>
<feature type="domain" description="DAGKc" evidence="13">
    <location>
        <begin position="1"/>
        <end position="133"/>
    </location>
</feature>
<keyword evidence="11" id="KW-0594">Phospholipid biosynthesis</keyword>
<evidence type="ECO:0000256" key="2">
    <source>
        <dbReference type="ARBA" id="ARBA00005983"/>
    </source>
</evidence>
<dbReference type="InterPro" id="IPR045540">
    <property type="entry name" value="YegS/DAGK_C"/>
</dbReference>
<evidence type="ECO:0000256" key="12">
    <source>
        <dbReference type="ARBA" id="ARBA00023264"/>
    </source>
</evidence>
<evidence type="ECO:0000259" key="13">
    <source>
        <dbReference type="PROSITE" id="PS50146"/>
    </source>
</evidence>
<evidence type="ECO:0000256" key="7">
    <source>
        <dbReference type="ARBA" id="ARBA00022777"/>
    </source>
</evidence>
<keyword evidence="3" id="KW-0444">Lipid biosynthesis</keyword>
<dbReference type="SUPFAM" id="SSF111331">
    <property type="entry name" value="NAD kinase/diacylglycerol kinase-like"/>
    <property type="match status" value="1"/>
</dbReference>
<dbReference type="RefSeq" id="WP_207940743.1">
    <property type="nucleotide sequence ID" value="NZ_CP147251.1"/>
</dbReference>
<keyword evidence="15" id="KW-1185">Reference proteome</keyword>
<dbReference type="EMBL" id="CP147251">
    <property type="protein sequence ID" value="WYJ77085.1"/>
    <property type="molecule type" value="Genomic_DNA"/>
</dbReference>
<keyword evidence="12" id="KW-1208">Phospholipid metabolism</keyword>
<dbReference type="NCBIfam" id="NF009603">
    <property type="entry name" value="PRK13055.1"/>
    <property type="match status" value="1"/>
</dbReference>
<proteinExistence type="inferred from homology"/>
<dbReference type="InterPro" id="IPR017438">
    <property type="entry name" value="ATP-NAD_kinase_N"/>
</dbReference>
<evidence type="ECO:0000256" key="1">
    <source>
        <dbReference type="ARBA" id="ARBA00001946"/>
    </source>
</evidence>
<reference evidence="14 15" key="1">
    <citation type="submission" date="2024-03" db="EMBL/GenBank/DDBJ databases">
        <title>The Genome Sequence of Enterococcus sp. DIV2402.</title>
        <authorList>
            <consortium name="The Broad Institute Genomics Platform"/>
            <consortium name="The Broad Institute Microbial Omics Core"/>
            <consortium name="The Broad Institute Genomic Center for Infectious Diseases"/>
            <person name="Earl A."/>
            <person name="Manson A."/>
            <person name="Gilmore M."/>
            <person name="Schwartman J."/>
            <person name="Shea T."/>
            <person name="Abouelleil A."/>
            <person name="Cao P."/>
            <person name="Chapman S."/>
            <person name="Cusick C."/>
            <person name="Young S."/>
            <person name="Neafsey D."/>
            <person name="Nusbaum C."/>
            <person name="Birren B."/>
        </authorList>
    </citation>
    <scope>NUCLEOTIDE SEQUENCE [LARGE SCALE GENOMIC DNA]</scope>
    <source>
        <strain evidence="14 15">DIV2402</strain>
    </source>
</reference>
<evidence type="ECO:0000256" key="6">
    <source>
        <dbReference type="ARBA" id="ARBA00022741"/>
    </source>
</evidence>
<dbReference type="InterPro" id="IPR005218">
    <property type="entry name" value="Diacylglycerol/lipid_kinase"/>
</dbReference>
<dbReference type="NCBIfam" id="NF009874">
    <property type="entry name" value="PRK13337.1"/>
    <property type="match status" value="1"/>
</dbReference>
<keyword evidence="9" id="KW-0460">Magnesium</keyword>
<gene>
    <name evidence="14" type="ORF">DOK78_001723</name>
</gene>
<name>A0ABZ2SMN6_9ENTE</name>
<dbReference type="GO" id="GO:0016301">
    <property type="term" value="F:kinase activity"/>
    <property type="evidence" value="ECO:0007669"/>
    <property type="project" value="UniProtKB-KW"/>
</dbReference>
<keyword evidence="6" id="KW-0547">Nucleotide-binding</keyword>
<organism evidence="14 15">
    <name type="scientific">Candidatus Enterococcus lowellii</name>
    <dbReference type="NCBI Taxonomy" id="2230877"/>
    <lineage>
        <taxon>Bacteria</taxon>
        <taxon>Bacillati</taxon>
        <taxon>Bacillota</taxon>
        <taxon>Bacilli</taxon>
        <taxon>Lactobacillales</taxon>
        <taxon>Enterococcaceae</taxon>
        <taxon>Enterococcus</taxon>
    </lineage>
</organism>
<dbReference type="Proteomes" id="UP000664701">
    <property type="component" value="Chromosome"/>
</dbReference>
<dbReference type="PANTHER" id="PTHR12358">
    <property type="entry name" value="SPHINGOSINE KINASE"/>
    <property type="match status" value="1"/>
</dbReference>
<dbReference type="Pfam" id="PF19279">
    <property type="entry name" value="YegS_C"/>
    <property type="match status" value="1"/>
</dbReference>
<dbReference type="SMART" id="SM00046">
    <property type="entry name" value="DAGKc"/>
    <property type="match status" value="1"/>
</dbReference>
<keyword evidence="10" id="KW-0443">Lipid metabolism</keyword>
<keyword evidence="7 14" id="KW-0418">Kinase</keyword>
<evidence type="ECO:0000313" key="15">
    <source>
        <dbReference type="Proteomes" id="UP000664701"/>
    </source>
</evidence>
<dbReference type="Gene3D" id="2.60.200.40">
    <property type="match status" value="1"/>
</dbReference>
<dbReference type="PROSITE" id="PS50146">
    <property type="entry name" value="DAGK"/>
    <property type="match status" value="1"/>
</dbReference>
<evidence type="ECO:0000256" key="11">
    <source>
        <dbReference type="ARBA" id="ARBA00023209"/>
    </source>
</evidence>
<evidence type="ECO:0000256" key="4">
    <source>
        <dbReference type="ARBA" id="ARBA00022679"/>
    </source>
</evidence>
<comment type="cofactor">
    <cofactor evidence="1">
        <name>Mg(2+)</name>
        <dbReference type="ChEBI" id="CHEBI:18420"/>
    </cofactor>
</comment>
<dbReference type="NCBIfam" id="TIGR00147">
    <property type="entry name" value="YegS/Rv2252/BmrU family lipid kinase"/>
    <property type="match status" value="1"/>
</dbReference>
<evidence type="ECO:0000256" key="8">
    <source>
        <dbReference type="ARBA" id="ARBA00022840"/>
    </source>
</evidence>
<evidence type="ECO:0000256" key="9">
    <source>
        <dbReference type="ARBA" id="ARBA00022842"/>
    </source>
</evidence>
<dbReference type="InterPro" id="IPR001206">
    <property type="entry name" value="Diacylglycerol_kinase_cat_dom"/>
</dbReference>
<keyword evidence="5" id="KW-0479">Metal-binding</keyword>
<dbReference type="InterPro" id="IPR016064">
    <property type="entry name" value="NAD/diacylglycerol_kinase_sf"/>
</dbReference>
<dbReference type="PANTHER" id="PTHR12358:SF106">
    <property type="entry name" value="LIPID KINASE YEGS"/>
    <property type="match status" value="1"/>
</dbReference>
<dbReference type="InterPro" id="IPR050187">
    <property type="entry name" value="Lipid_Phosphate_FormReg"/>
</dbReference>
<dbReference type="Pfam" id="PF00781">
    <property type="entry name" value="DAGK_cat"/>
    <property type="match status" value="1"/>
</dbReference>
<dbReference type="Gene3D" id="3.40.50.10330">
    <property type="entry name" value="Probable inorganic polyphosphate/atp-NAD kinase, domain 1"/>
    <property type="match status" value="1"/>
</dbReference>
<comment type="similarity">
    <text evidence="2">Belongs to the diacylglycerol/lipid kinase family.</text>
</comment>
<evidence type="ECO:0000256" key="5">
    <source>
        <dbReference type="ARBA" id="ARBA00022723"/>
    </source>
</evidence>
<protein>
    <submittedName>
        <fullName evidence="14">Diacylglycerol kinase</fullName>
    </submittedName>
</protein>
<evidence type="ECO:0000256" key="3">
    <source>
        <dbReference type="ARBA" id="ARBA00022516"/>
    </source>
</evidence>
<keyword evidence="4" id="KW-0808">Transferase</keyword>
<evidence type="ECO:0000256" key="10">
    <source>
        <dbReference type="ARBA" id="ARBA00023098"/>
    </source>
</evidence>